<dbReference type="EMBL" id="CADCXV010000854">
    <property type="protein sequence ID" value="CAB0037441.1"/>
    <property type="molecule type" value="Genomic_DNA"/>
</dbReference>
<evidence type="ECO:0000256" key="5">
    <source>
        <dbReference type="ARBA" id="ARBA00022824"/>
    </source>
</evidence>
<dbReference type="Proteomes" id="UP000479190">
    <property type="component" value="Unassembled WGS sequence"/>
</dbReference>
<sequence>MYRCISCGAQVQELYRQYSPTVLKIVKCEKCGEFADKYVEYDPVIVLVDMVLLDKAAYRHLLYNSNFKAYWKLVIILLLSESFIRWSNKRQQFEESGQLMSFKSERNFYFELYHTGLSLLSFVTGVVLLTELRWKILRSRPAKYRRLDLLKALVIGGCAKLLSLISIIWKQDDELEYQHLLIIGYSVLCLLTAYSGKFIKL</sequence>
<organism evidence="11 12">
    <name type="scientific">Trichogramma brassicae</name>
    <dbReference type="NCBI Taxonomy" id="86971"/>
    <lineage>
        <taxon>Eukaryota</taxon>
        <taxon>Metazoa</taxon>
        <taxon>Ecdysozoa</taxon>
        <taxon>Arthropoda</taxon>
        <taxon>Hexapoda</taxon>
        <taxon>Insecta</taxon>
        <taxon>Pterygota</taxon>
        <taxon>Neoptera</taxon>
        <taxon>Endopterygota</taxon>
        <taxon>Hymenoptera</taxon>
        <taxon>Apocrita</taxon>
        <taxon>Proctotrupomorpha</taxon>
        <taxon>Chalcidoidea</taxon>
        <taxon>Trichogrammatidae</taxon>
        <taxon>Trichogramma</taxon>
    </lineage>
</organism>
<keyword evidence="7 10" id="KW-0445">Lipid transport</keyword>
<evidence type="ECO:0000256" key="2">
    <source>
        <dbReference type="ARBA" id="ARBA00009187"/>
    </source>
</evidence>
<dbReference type="PANTHER" id="PTHR14467:SF0">
    <property type="entry name" value="PROTEIN ARV1"/>
    <property type="match status" value="1"/>
</dbReference>
<dbReference type="GO" id="GO:0032366">
    <property type="term" value="P:intracellular sterol transport"/>
    <property type="evidence" value="ECO:0007669"/>
    <property type="project" value="UniProtKB-UniRule"/>
</dbReference>
<comment type="function">
    <text evidence="10">Mediator of sterol homeostasis involved in sterol uptake, trafficking and distribution into membranes.</text>
</comment>
<accession>A0A6H5IKY9</accession>
<dbReference type="Pfam" id="PF04161">
    <property type="entry name" value="Arv1"/>
    <property type="match status" value="1"/>
</dbReference>
<evidence type="ECO:0000256" key="10">
    <source>
        <dbReference type="RuleBase" id="RU368065"/>
    </source>
</evidence>
<dbReference type="GO" id="GO:0005794">
    <property type="term" value="C:Golgi apparatus"/>
    <property type="evidence" value="ECO:0007669"/>
    <property type="project" value="TreeGrafter"/>
</dbReference>
<keyword evidence="6 10" id="KW-1133">Transmembrane helix</keyword>
<protein>
    <recommendedName>
        <fullName evidence="10">Protein ARV</fullName>
    </recommendedName>
</protein>
<evidence type="ECO:0000256" key="1">
    <source>
        <dbReference type="ARBA" id="ARBA00004477"/>
    </source>
</evidence>
<keyword evidence="3 10" id="KW-0813">Transport</keyword>
<dbReference type="GO" id="GO:0006665">
    <property type="term" value="P:sphingolipid metabolic process"/>
    <property type="evidence" value="ECO:0007669"/>
    <property type="project" value="TreeGrafter"/>
</dbReference>
<dbReference type="InterPro" id="IPR007290">
    <property type="entry name" value="Arv1"/>
</dbReference>
<gene>
    <name evidence="11" type="ORF">TBRA_LOCUS9270</name>
</gene>
<keyword evidence="5 10" id="KW-0256">Endoplasmic reticulum</keyword>
<proteinExistence type="inferred from homology"/>
<feature type="transmembrane region" description="Helical" evidence="10">
    <location>
        <begin position="108"/>
        <end position="129"/>
    </location>
</feature>
<evidence type="ECO:0000256" key="8">
    <source>
        <dbReference type="ARBA" id="ARBA00023098"/>
    </source>
</evidence>
<comment type="similarity">
    <text evidence="2 10">Belongs to the ARV1 family.</text>
</comment>
<evidence type="ECO:0000256" key="7">
    <source>
        <dbReference type="ARBA" id="ARBA00023055"/>
    </source>
</evidence>
<dbReference type="PANTHER" id="PTHR14467">
    <property type="entry name" value="ARV1"/>
    <property type="match status" value="1"/>
</dbReference>
<dbReference type="GO" id="GO:0016125">
    <property type="term" value="P:sterol metabolic process"/>
    <property type="evidence" value="ECO:0007669"/>
    <property type="project" value="UniProtKB-UniRule"/>
</dbReference>
<evidence type="ECO:0000256" key="9">
    <source>
        <dbReference type="ARBA" id="ARBA00023136"/>
    </source>
</evidence>
<name>A0A6H5IKY9_9HYME</name>
<keyword evidence="8 10" id="KW-0443">Lipid metabolism</keyword>
<keyword evidence="9 10" id="KW-0472">Membrane</keyword>
<evidence type="ECO:0000256" key="3">
    <source>
        <dbReference type="ARBA" id="ARBA00022448"/>
    </source>
</evidence>
<evidence type="ECO:0000256" key="4">
    <source>
        <dbReference type="ARBA" id="ARBA00022692"/>
    </source>
</evidence>
<keyword evidence="12" id="KW-1185">Reference proteome</keyword>
<evidence type="ECO:0000313" key="12">
    <source>
        <dbReference type="Proteomes" id="UP000479190"/>
    </source>
</evidence>
<feature type="transmembrane region" description="Helical" evidence="10">
    <location>
        <begin position="149"/>
        <end position="169"/>
    </location>
</feature>
<dbReference type="GO" id="GO:0032541">
    <property type="term" value="C:cortical endoplasmic reticulum"/>
    <property type="evidence" value="ECO:0007669"/>
    <property type="project" value="TreeGrafter"/>
</dbReference>
<dbReference type="GO" id="GO:0097036">
    <property type="term" value="P:regulation of plasma membrane sterol distribution"/>
    <property type="evidence" value="ECO:0007669"/>
    <property type="project" value="UniProtKB-UniRule"/>
</dbReference>
<reference evidence="11 12" key="1">
    <citation type="submission" date="2020-02" db="EMBL/GenBank/DDBJ databases">
        <authorList>
            <person name="Ferguson B K."/>
        </authorList>
    </citation>
    <scope>NUCLEOTIDE SEQUENCE [LARGE SCALE GENOMIC DNA]</scope>
</reference>
<dbReference type="AlphaFoldDB" id="A0A6H5IKY9"/>
<evidence type="ECO:0000256" key="6">
    <source>
        <dbReference type="ARBA" id="ARBA00022989"/>
    </source>
</evidence>
<keyword evidence="4 10" id="KW-0812">Transmembrane</keyword>
<feature type="transmembrane region" description="Helical" evidence="10">
    <location>
        <begin position="175"/>
        <end position="194"/>
    </location>
</feature>
<dbReference type="OrthoDB" id="2192830at2759"/>
<dbReference type="GO" id="GO:0005789">
    <property type="term" value="C:endoplasmic reticulum membrane"/>
    <property type="evidence" value="ECO:0007669"/>
    <property type="project" value="UniProtKB-SubCell"/>
</dbReference>
<evidence type="ECO:0000313" key="11">
    <source>
        <dbReference type="EMBL" id="CAB0037441.1"/>
    </source>
</evidence>
<comment type="subcellular location">
    <subcellularLocation>
        <location evidence="1 10">Endoplasmic reticulum membrane</location>
        <topology evidence="1 10">Multi-pass membrane protein</topology>
    </subcellularLocation>
</comment>